<feature type="compositionally biased region" description="Basic and acidic residues" evidence="1">
    <location>
        <begin position="222"/>
        <end position="235"/>
    </location>
</feature>
<evidence type="ECO:0000256" key="1">
    <source>
        <dbReference type="SAM" id="MobiDB-lite"/>
    </source>
</evidence>
<protein>
    <recommendedName>
        <fullName evidence="5">DUF4136 domain-containing protein</fullName>
    </recommendedName>
</protein>
<keyword evidence="4" id="KW-1185">Reference proteome</keyword>
<dbReference type="KEGG" id="amob:HG15A2_49440"/>
<proteinExistence type="predicted"/>
<organism evidence="3 4">
    <name type="scientific">Adhaeretor mobilis</name>
    <dbReference type="NCBI Taxonomy" id="1930276"/>
    <lineage>
        <taxon>Bacteria</taxon>
        <taxon>Pseudomonadati</taxon>
        <taxon>Planctomycetota</taxon>
        <taxon>Planctomycetia</taxon>
        <taxon>Pirellulales</taxon>
        <taxon>Lacipirellulaceae</taxon>
        <taxon>Adhaeretor</taxon>
    </lineage>
</organism>
<evidence type="ECO:0000256" key="2">
    <source>
        <dbReference type="SAM" id="SignalP"/>
    </source>
</evidence>
<name>A0A517N381_9BACT</name>
<feature type="region of interest" description="Disordered" evidence="1">
    <location>
        <begin position="222"/>
        <end position="255"/>
    </location>
</feature>
<accession>A0A517N381</accession>
<evidence type="ECO:0000313" key="3">
    <source>
        <dbReference type="EMBL" id="QDT01597.1"/>
    </source>
</evidence>
<dbReference type="Proteomes" id="UP000319852">
    <property type="component" value="Chromosome"/>
</dbReference>
<sequence precursor="true">MLSNRRSLVCTLVILFSSTTLCASTHAKPKVGSPEWHREFDRKQAEFDRKFDAAHNKRKAAKIWPSTKTVPTKRTPAFNAAAAPTPLQCLLAFRKAATTATSAEQLLPYKSRVLRENYRTAKGWGSTYDNLAHDKSIVLGLYRIDSIHINGDTASFKVLRQSKPGSNSYSSGSLTMKGEGNRWRMDSYKDNINWVGMPAASSNLKRGFPIYLESYLRRLKHAQEAPKSEPPKLETDAGADAEPTEQPSPAPQPAE</sequence>
<evidence type="ECO:0008006" key="5">
    <source>
        <dbReference type="Google" id="ProtNLM"/>
    </source>
</evidence>
<feature type="compositionally biased region" description="Pro residues" evidence="1">
    <location>
        <begin position="246"/>
        <end position="255"/>
    </location>
</feature>
<feature type="signal peptide" evidence="2">
    <location>
        <begin position="1"/>
        <end position="22"/>
    </location>
</feature>
<feature type="chain" id="PRO_5021724212" description="DUF4136 domain-containing protein" evidence="2">
    <location>
        <begin position="23"/>
        <end position="255"/>
    </location>
</feature>
<dbReference type="RefSeq" id="WP_145063814.1">
    <property type="nucleotide sequence ID" value="NZ_CP036263.1"/>
</dbReference>
<keyword evidence="2" id="KW-0732">Signal</keyword>
<evidence type="ECO:0000313" key="4">
    <source>
        <dbReference type="Proteomes" id="UP000319852"/>
    </source>
</evidence>
<dbReference type="EMBL" id="CP036263">
    <property type="protein sequence ID" value="QDT01597.1"/>
    <property type="molecule type" value="Genomic_DNA"/>
</dbReference>
<reference evidence="3 4" key="1">
    <citation type="submission" date="2019-02" db="EMBL/GenBank/DDBJ databases">
        <title>Deep-cultivation of Planctomycetes and their phenomic and genomic characterization uncovers novel biology.</title>
        <authorList>
            <person name="Wiegand S."/>
            <person name="Jogler M."/>
            <person name="Boedeker C."/>
            <person name="Pinto D."/>
            <person name="Vollmers J."/>
            <person name="Rivas-Marin E."/>
            <person name="Kohn T."/>
            <person name="Peeters S.H."/>
            <person name="Heuer A."/>
            <person name="Rast P."/>
            <person name="Oberbeckmann S."/>
            <person name="Bunk B."/>
            <person name="Jeske O."/>
            <person name="Meyerdierks A."/>
            <person name="Storesund J.E."/>
            <person name="Kallscheuer N."/>
            <person name="Luecker S."/>
            <person name="Lage O.M."/>
            <person name="Pohl T."/>
            <person name="Merkel B.J."/>
            <person name="Hornburger P."/>
            <person name="Mueller R.-W."/>
            <person name="Bruemmer F."/>
            <person name="Labrenz M."/>
            <person name="Spormann A.M."/>
            <person name="Op den Camp H."/>
            <person name="Overmann J."/>
            <person name="Amann R."/>
            <person name="Jetten M.S.M."/>
            <person name="Mascher T."/>
            <person name="Medema M.H."/>
            <person name="Devos D.P."/>
            <person name="Kaster A.-K."/>
            <person name="Ovreas L."/>
            <person name="Rohde M."/>
            <person name="Galperin M.Y."/>
            <person name="Jogler C."/>
        </authorList>
    </citation>
    <scope>NUCLEOTIDE SEQUENCE [LARGE SCALE GENOMIC DNA]</scope>
    <source>
        <strain evidence="3 4">HG15A2</strain>
    </source>
</reference>
<gene>
    <name evidence="3" type="ORF">HG15A2_49440</name>
</gene>
<dbReference type="AlphaFoldDB" id="A0A517N381"/>